<dbReference type="InterPro" id="IPR014718">
    <property type="entry name" value="GH-type_carb-bd"/>
</dbReference>
<keyword evidence="2" id="KW-1185">Reference proteome</keyword>
<accession>A0A0N8PRV4</accession>
<dbReference type="GO" id="GO:0030246">
    <property type="term" value="F:carbohydrate binding"/>
    <property type="evidence" value="ECO:0007669"/>
    <property type="project" value="InterPro"/>
</dbReference>
<comment type="caution">
    <text evidence="1">The sequence shown here is derived from an EMBL/GenBank/DDBJ whole genome shotgun (WGS) entry which is preliminary data.</text>
</comment>
<gene>
    <name evidence="1" type="ORF">SE17_23870</name>
</gene>
<dbReference type="EMBL" id="LJCR01001131">
    <property type="protein sequence ID" value="KPV50973.1"/>
    <property type="molecule type" value="Genomic_DNA"/>
</dbReference>
<evidence type="ECO:0000313" key="1">
    <source>
        <dbReference type="EMBL" id="KPV50973.1"/>
    </source>
</evidence>
<dbReference type="AlphaFoldDB" id="A0A0N8PRV4"/>
<proteinExistence type="predicted"/>
<dbReference type="Gene3D" id="2.70.98.10">
    <property type="match status" value="1"/>
</dbReference>
<reference evidence="1 2" key="1">
    <citation type="submission" date="2015-09" db="EMBL/GenBank/DDBJ databases">
        <title>Draft genome sequence of Kouleothrix aurantiaca JCM 19913.</title>
        <authorList>
            <person name="Hemp J."/>
        </authorList>
    </citation>
    <scope>NUCLEOTIDE SEQUENCE [LARGE SCALE GENOMIC DNA]</scope>
    <source>
        <strain evidence="1 2">COM-B</strain>
    </source>
</reference>
<organism evidence="1 2">
    <name type="scientific">Kouleothrix aurantiaca</name>
    <dbReference type="NCBI Taxonomy" id="186479"/>
    <lineage>
        <taxon>Bacteria</taxon>
        <taxon>Bacillati</taxon>
        <taxon>Chloroflexota</taxon>
        <taxon>Chloroflexia</taxon>
        <taxon>Chloroflexales</taxon>
        <taxon>Roseiflexineae</taxon>
        <taxon>Roseiflexaceae</taxon>
        <taxon>Kouleothrix</taxon>
    </lineage>
</organism>
<feature type="non-terminal residue" evidence="1">
    <location>
        <position position="1"/>
    </location>
</feature>
<protein>
    <submittedName>
        <fullName evidence="1">Uncharacterized protein</fullName>
    </submittedName>
</protein>
<dbReference type="Proteomes" id="UP000050509">
    <property type="component" value="Unassembled WGS sequence"/>
</dbReference>
<sequence length="241" mass="27099">YIFQVHDARRGALLTGPTYPESFNWFDGQGIPDAFNLSPQRAPGDASGRALVLGIGLCDLAGRQVEEFCAWEVAEENNSISMRTTHDVLGYGAALERTVSLNSRTLRSFTRLHNSGALPIQMSWFPHPFFPQTDTPELCRLNLPLAAMPDNPGYVLNDSGWIARRAAPDQRGFYQALDLAEYGKLVILQRHPTLGVVAATCSYAPTFFPIWGNQHTFSWEPFFERTLAPGQQVEWWIDYEF</sequence>
<name>A0A0N8PRV4_9CHLR</name>
<evidence type="ECO:0000313" key="2">
    <source>
        <dbReference type="Proteomes" id="UP000050509"/>
    </source>
</evidence>